<evidence type="ECO:0000256" key="1">
    <source>
        <dbReference type="SAM" id="MobiDB-lite"/>
    </source>
</evidence>
<protein>
    <submittedName>
        <fullName evidence="3">Uncharacterized protein</fullName>
    </submittedName>
</protein>
<dbReference type="EMBL" id="JANBPK010001692">
    <property type="protein sequence ID" value="KAJ2921032.1"/>
    <property type="molecule type" value="Genomic_DNA"/>
</dbReference>
<dbReference type="OrthoDB" id="3351617at2759"/>
<keyword evidence="4" id="KW-1185">Reference proteome</keyword>
<organism evidence="3 4">
    <name type="scientific">Candolleomyces eurysporus</name>
    <dbReference type="NCBI Taxonomy" id="2828524"/>
    <lineage>
        <taxon>Eukaryota</taxon>
        <taxon>Fungi</taxon>
        <taxon>Dikarya</taxon>
        <taxon>Basidiomycota</taxon>
        <taxon>Agaricomycotina</taxon>
        <taxon>Agaricomycetes</taxon>
        <taxon>Agaricomycetidae</taxon>
        <taxon>Agaricales</taxon>
        <taxon>Agaricineae</taxon>
        <taxon>Psathyrellaceae</taxon>
        <taxon>Candolleomyces</taxon>
    </lineage>
</organism>
<feature type="transmembrane region" description="Helical" evidence="2">
    <location>
        <begin position="245"/>
        <end position="266"/>
    </location>
</feature>
<feature type="region of interest" description="Disordered" evidence="1">
    <location>
        <begin position="280"/>
        <end position="313"/>
    </location>
</feature>
<sequence length="313" mass="34775">MASNIPPPVLFLFRSLHAEMNISLIVIGIQLFMCIYGQILFTESPDPLRRGRLPYIVVSWTIFLLFTLGQTINSHFVFNIVSGIVPLEEAKQDALMITGTVTVVAIQWVGDGLLLYRAYIIWSDKLWVLVLPLLTYLATIIIGILQLIPQVTKDPSGSPKFTSAWIYLSVAVNASITALISFRLLMARRYFSRVLPSGPQSTLDLKLYRGVVAILVESAMPLSFSGIVFAAVYDPKNVEQQIVKTTFLCLYFSFSALAPQMIIFRVTTGRSTSSLRHKASDSLESQSYGGPPESLAFAHTVGEHEPKLESRLQ</sequence>
<dbReference type="AlphaFoldDB" id="A0A9W8IRC0"/>
<feature type="non-terminal residue" evidence="3">
    <location>
        <position position="313"/>
    </location>
</feature>
<evidence type="ECO:0000313" key="3">
    <source>
        <dbReference type="EMBL" id="KAJ2921032.1"/>
    </source>
</evidence>
<feature type="transmembrane region" description="Helical" evidence="2">
    <location>
        <begin position="207"/>
        <end position="233"/>
    </location>
</feature>
<proteinExistence type="predicted"/>
<feature type="transmembrane region" description="Helical" evidence="2">
    <location>
        <begin position="126"/>
        <end position="145"/>
    </location>
</feature>
<feature type="transmembrane region" description="Helical" evidence="2">
    <location>
        <begin position="165"/>
        <end position="186"/>
    </location>
</feature>
<keyword evidence="2" id="KW-0472">Membrane</keyword>
<feature type="transmembrane region" description="Helical" evidence="2">
    <location>
        <begin position="20"/>
        <end position="41"/>
    </location>
</feature>
<keyword evidence="2" id="KW-0812">Transmembrane</keyword>
<name>A0A9W8IRC0_9AGAR</name>
<keyword evidence="2" id="KW-1133">Transmembrane helix</keyword>
<feature type="compositionally biased region" description="Basic and acidic residues" evidence="1">
    <location>
        <begin position="301"/>
        <end position="313"/>
    </location>
</feature>
<evidence type="ECO:0000256" key="2">
    <source>
        <dbReference type="SAM" id="Phobius"/>
    </source>
</evidence>
<accession>A0A9W8IRC0</accession>
<evidence type="ECO:0000313" key="4">
    <source>
        <dbReference type="Proteomes" id="UP001140091"/>
    </source>
</evidence>
<feature type="transmembrane region" description="Helical" evidence="2">
    <location>
        <begin position="53"/>
        <end position="74"/>
    </location>
</feature>
<dbReference type="Proteomes" id="UP001140091">
    <property type="component" value="Unassembled WGS sequence"/>
</dbReference>
<gene>
    <name evidence="3" type="ORF">H1R20_g16065</name>
</gene>
<reference evidence="3" key="1">
    <citation type="submission" date="2022-06" db="EMBL/GenBank/DDBJ databases">
        <title>Genome Sequence of Candolleomyces eurysporus.</title>
        <authorList>
            <person name="Buettner E."/>
        </authorList>
    </citation>
    <scope>NUCLEOTIDE SEQUENCE</scope>
    <source>
        <strain evidence="3">VTCC 930004</strain>
    </source>
</reference>
<comment type="caution">
    <text evidence="3">The sequence shown here is derived from an EMBL/GenBank/DDBJ whole genome shotgun (WGS) entry which is preliminary data.</text>
</comment>
<feature type="transmembrane region" description="Helical" evidence="2">
    <location>
        <begin position="94"/>
        <end position="114"/>
    </location>
</feature>